<feature type="transmembrane region" description="Helical" evidence="1">
    <location>
        <begin position="147"/>
        <end position="163"/>
    </location>
</feature>
<name>A0ABY8L7E7_9RHOB</name>
<feature type="transmembrane region" description="Helical" evidence="1">
    <location>
        <begin position="463"/>
        <end position="485"/>
    </location>
</feature>
<gene>
    <name evidence="3" type="ORF">P8627_09600</name>
</gene>
<evidence type="ECO:0000256" key="1">
    <source>
        <dbReference type="SAM" id="Phobius"/>
    </source>
</evidence>
<dbReference type="Pfam" id="PF01970">
    <property type="entry name" value="TctA"/>
    <property type="match status" value="1"/>
</dbReference>
<feature type="transmembrane region" description="Helical" evidence="1">
    <location>
        <begin position="169"/>
        <end position="188"/>
    </location>
</feature>
<feature type="transmembrane region" description="Helical" evidence="1">
    <location>
        <begin position="418"/>
        <end position="442"/>
    </location>
</feature>
<dbReference type="RefSeq" id="WP_279963879.1">
    <property type="nucleotide sequence ID" value="NZ_CP122537.1"/>
</dbReference>
<feature type="transmembrane region" description="Helical" evidence="1">
    <location>
        <begin position="389"/>
        <end position="406"/>
    </location>
</feature>
<dbReference type="Proteomes" id="UP001243420">
    <property type="component" value="Chromosome"/>
</dbReference>
<keyword evidence="1" id="KW-1133">Transmembrane helix</keyword>
<keyword evidence="1" id="KW-0472">Membrane</keyword>
<protein>
    <submittedName>
        <fullName evidence="3">Tripartite tricarboxylate transporter permease</fullName>
    </submittedName>
</protein>
<dbReference type="EMBL" id="CP122537">
    <property type="protein sequence ID" value="WGH77305.1"/>
    <property type="molecule type" value="Genomic_DNA"/>
</dbReference>
<reference evidence="3 4" key="1">
    <citation type="submission" date="2023-04" db="EMBL/GenBank/DDBJ databases">
        <title>Jannaschia ovalis sp. nov., a marine bacterium isolated from sea tidal flat.</title>
        <authorList>
            <person name="Kwon D.Y."/>
            <person name="Kim J.-J."/>
        </authorList>
    </citation>
    <scope>NUCLEOTIDE SEQUENCE [LARGE SCALE GENOMIC DNA]</scope>
    <source>
        <strain evidence="3 4">GRR-S6-38</strain>
    </source>
</reference>
<organism evidence="3 4">
    <name type="scientific">Jannaschia ovalis</name>
    <dbReference type="NCBI Taxonomy" id="3038773"/>
    <lineage>
        <taxon>Bacteria</taxon>
        <taxon>Pseudomonadati</taxon>
        <taxon>Pseudomonadota</taxon>
        <taxon>Alphaproteobacteria</taxon>
        <taxon>Rhodobacterales</taxon>
        <taxon>Roseobacteraceae</taxon>
        <taxon>Jannaschia</taxon>
    </lineage>
</organism>
<sequence>MGLMDSLMAGLSLVGNVEAFLALGLGVLIGVIGGAIPGMSATMAVALTLPFTFAMQPITGILLLLGVYKGGIFGGSIPAILIKTPGTPASSATVLDGYPLAEKGLAGKALGMALWASCTADLISNLALILFAGWLASFALSFGPPEFFTLILFSLTIIAGVSGDSLLRGALSALLGLLLATIGLDLVYGTNRFTFSDPNLMGGLNFIAVLIGLFAIPEILSMVWNPRAHEGQTRSLGDNWVTIKEYLASFKSIVRGSLIGVFLGSIPGIGAAPSAFLSYSEARRKSPNRANFGKGELEGVAASEAGNNGVAGATLIPLLALGVPGDVITAIIMGAFMIHGLQPGPMMFIINVDIIYGLFIGLIVSSVFLFFIGSVAIRAFKFVADIPRGVLFPAVMILCVYGVFAVNNNLFDVGVMFAMGWVGFFFLRFQIPAAPFLIAFILGPLLEDNFRQAMLMSGSSPLILFRGPITWVFWSLTAITVIAIARAGWKAARRRGTPA</sequence>
<feature type="transmembrane region" description="Helical" evidence="1">
    <location>
        <begin position="354"/>
        <end position="377"/>
    </location>
</feature>
<feature type="transmembrane region" description="Helical" evidence="1">
    <location>
        <begin position="318"/>
        <end position="342"/>
    </location>
</feature>
<feature type="transmembrane region" description="Helical" evidence="1">
    <location>
        <begin position="20"/>
        <end position="49"/>
    </location>
</feature>
<feature type="transmembrane region" description="Helical" evidence="1">
    <location>
        <begin position="258"/>
        <end position="279"/>
    </location>
</feature>
<dbReference type="PANTHER" id="PTHR35342">
    <property type="entry name" value="TRICARBOXYLIC TRANSPORT PROTEIN"/>
    <property type="match status" value="1"/>
</dbReference>
<proteinExistence type="predicted"/>
<keyword evidence="1" id="KW-0812">Transmembrane</keyword>
<feature type="transmembrane region" description="Helical" evidence="1">
    <location>
        <begin position="200"/>
        <end position="224"/>
    </location>
</feature>
<keyword evidence="4" id="KW-1185">Reference proteome</keyword>
<evidence type="ECO:0000313" key="4">
    <source>
        <dbReference type="Proteomes" id="UP001243420"/>
    </source>
</evidence>
<dbReference type="InterPro" id="IPR002823">
    <property type="entry name" value="DUF112_TM"/>
</dbReference>
<accession>A0ABY8L7E7</accession>
<evidence type="ECO:0000259" key="2">
    <source>
        <dbReference type="Pfam" id="PF01970"/>
    </source>
</evidence>
<dbReference type="PANTHER" id="PTHR35342:SF5">
    <property type="entry name" value="TRICARBOXYLIC TRANSPORT PROTEIN"/>
    <property type="match status" value="1"/>
</dbReference>
<evidence type="ECO:0000313" key="3">
    <source>
        <dbReference type="EMBL" id="WGH77305.1"/>
    </source>
</evidence>
<feature type="domain" description="DUF112" evidence="2">
    <location>
        <begin position="21"/>
        <end position="437"/>
    </location>
</feature>